<evidence type="ECO:0000256" key="1">
    <source>
        <dbReference type="ARBA" id="ARBA00005466"/>
    </source>
</evidence>
<dbReference type="SUPFAM" id="SSF56176">
    <property type="entry name" value="FAD-binding/transporter-associated domain-like"/>
    <property type="match status" value="1"/>
</dbReference>
<reference evidence="4" key="2">
    <citation type="journal article" date="2022" name="Hortic Res">
        <title>The genome of Dioscorea zingiberensis sheds light on the biosynthesis, origin and evolution of the medicinally important diosgenin saponins.</title>
        <authorList>
            <person name="Li Y."/>
            <person name="Tan C."/>
            <person name="Li Z."/>
            <person name="Guo J."/>
            <person name="Li S."/>
            <person name="Chen X."/>
            <person name="Wang C."/>
            <person name="Dai X."/>
            <person name="Yang H."/>
            <person name="Song W."/>
            <person name="Hou L."/>
            <person name="Xu J."/>
            <person name="Tong Z."/>
            <person name="Xu A."/>
            <person name="Yuan X."/>
            <person name="Wang W."/>
            <person name="Yang Q."/>
            <person name="Chen L."/>
            <person name="Sun Z."/>
            <person name="Wang K."/>
            <person name="Pan B."/>
            <person name="Chen J."/>
            <person name="Bao Y."/>
            <person name="Liu F."/>
            <person name="Qi X."/>
            <person name="Gang D.R."/>
            <person name="Wen J."/>
            <person name="Li J."/>
        </authorList>
    </citation>
    <scope>NUCLEOTIDE SEQUENCE</scope>
    <source>
        <strain evidence="4">Dzin_1.0</strain>
    </source>
</reference>
<dbReference type="InterPro" id="IPR016166">
    <property type="entry name" value="FAD-bd_PCMH"/>
</dbReference>
<dbReference type="PANTHER" id="PTHR13878:SF67">
    <property type="entry name" value="L-GULONOLACTONE OXIDASE 5"/>
    <property type="match status" value="1"/>
</dbReference>
<dbReference type="InterPro" id="IPR006094">
    <property type="entry name" value="Oxid_FAD_bind_N"/>
</dbReference>
<dbReference type="Gene3D" id="3.30.465.10">
    <property type="match status" value="1"/>
</dbReference>
<keyword evidence="2" id="KW-0560">Oxidoreductase</keyword>
<comment type="similarity">
    <text evidence="1">Belongs to the oxygen-dependent FAD-linked oxidoreductase family.</text>
</comment>
<sequence length="197" mass="20776">MAVYPSSEEELIKAVAMATQRKTKMKVATKYSHSTPKLACPKGGEGLIISTRNLNRVLSVNSTSMTMTVESGLLLKDIIAAAAAAGLALRKGPYWWGLTVGGMLATGAHGSSLAGKGSVVYNYVVAIRVVTPASGDEGFARVRSLEVADPEFDAVRVSLGVLGVFSQVENLGLYKRTLLEADTVALLKIRALIGTVH</sequence>
<dbReference type="Pfam" id="PF01565">
    <property type="entry name" value="FAD_binding_4"/>
    <property type="match status" value="1"/>
</dbReference>
<protein>
    <recommendedName>
        <fullName evidence="3">FAD-binding PCMH-type domain-containing protein</fullName>
    </recommendedName>
</protein>
<dbReference type="EMBL" id="JAGGNH010000001">
    <property type="protein sequence ID" value="KAJ0985293.1"/>
    <property type="molecule type" value="Genomic_DNA"/>
</dbReference>
<evidence type="ECO:0000259" key="3">
    <source>
        <dbReference type="PROSITE" id="PS51387"/>
    </source>
</evidence>
<evidence type="ECO:0000313" key="5">
    <source>
        <dbReference type="Proteomes" id="UP001085076"/>
    </source>
</evidence>
<accession>A0A9D5HQQ8</accession>
<dbReference type="OrthoDB" id="610608at2759"/>
<proteinExistence type="inferred from homology"/>
<dbReference type="GO" id="GO:0016491">
    <property type="term" value="F:oxidoreductase activity"/>
    <property type="evidence" value="ECO:0007669"/>
    <property type="project" value="UniProtKB-KW"/>
</dbReference>
<dbReference type="PROSITE" id="PS51387">
    <property type="entry name" value="FAD_PCMH"/>
    <property type="match status" value="1"/>
</dbReference>
<gene>
    <name evidence="4" type="ORF">J5N97_003649</name>
</gene>
<dbReference type="InterPro" id="IPR050432">
    <property type="entry name" value="FAD-linked_Oxidoreductases_BP"/>
</dbReference>
<dbReference type="InterPro" id="IPR016169">
    <property type="entry name" value="FAD-bd_PCMH_sub2"/>
</dbReference>
<evidence type="ECO:0000313" key="4">
    <source>
        <dbReference type="EMBL" id="KAJ0985293.1"/>
    </source>
</evidence>
<dbReference type="AlphaFoldDB" id="A0A9D5HQQ8"/>
<dbReference type="GO" id="GO:0071949">
    <property type="term" value="F:FAD binding"/>
    <property type="evidence" value="ECO:0007669"/>
    <property type="project" value="InterPro"/>
</dbReference>
<organism evidence="4 5">
    <name type="scientific">Dioscorea zingiberensis</name>
    <dbReference type="NCBI Taxonomy" id="325984"/>
    <lineage>
        <taxon>Eukaryota</taxon>
        <taxon>Viridiplantae</taxon>
        <taxon>Streptophyta</taxon>
        <taxon>Embryophyta</taxon>
        <taxon>Tracheophyta</taxon>
        <taxon>Spermatophyta</taxon>
        <taxon>Magnoliopsida</taxon>
        <taxon>Liliopsida</taxon>
        <taxon>Dioscoreales</taxon>
        <taxon>Dioscoreaceae</taxon>
        <taxon>Dioscorea</taxon>
    </lineage>
</organism>
<keyword evidence="5" id="KW-1185">Reference proteome</keyword>
<reference evidence="4" key="1">
    <citation type="submission" date="2021-03" db="EMBL/GenBank/DDBJ databases">
        <authorList>
            <person name="Li Z."/>
            <person name="Yang C."/>
        </authorList>
    </citation>
    <scope>NUCLEOTIDE SEQUENCE</scope>
    <source>
        <strain evidence="4">Dzin_1.0</strain>
        <tissue evidence="4">Leaf</tissue>
    </source>
</reference>
<dbReference type="InterPro" id="IPR036318">
    <property type="entry name" value="FAD-bd_PCMH-like_sf"/>
</dbReference>
<name>A0A9D5HQQ8_9LILI</name>
<evidence type="ECO:0000256" key="2">
    <source>
        <dbReference type="ARBA" id="ARBA00023002"/>
    </source>
</evidence>
<dbReference type="Proteomes" id="UP001085076">
    <property type="component" value="Miscellaneous, Linkage group lg01"/>
</dbReference>
<feature type="domain" description="FAD-binding PCMH-type" evidence="3">
    <location>
        <begin position="1"/>
        <end position="175"/>
    </location>
</feature>
<comment type="caution">
    <text evidence="4">The sequence shown here is derived from an EMBL/GenBank/DDBJ whole genome shotgun (WGS) entry which is preliminary data.</text>
</comment>
<dbReference type="PANTHER" id="PTHR13878">
    <property type="entry name" value="GULONOLACTONE OXIDASE"/>
    <property type="match status" value="1"/>
</dbReference>